<evidence type="ECO:0000313" key="3">
    <source>
        <dbReference type="Proteomes" id="UP000479710"/>
    </source>
</evidence>
<feature type="region of interest" description="Disordered" evidence="1">
    <location>
        <begin position="52"/>
        <end position="87"/>
    </location>
</feature>
<evidence type="ECO:0000313" key="2">
    <source>
        <dbReference type="EMBL" id="KAF0932337.1"/>
    </source>
</evidence>
<reference evidence="2 3" key="1">
    <citation type="submission" date="2019-11" db="EMBL/GenBank/DDBJ databases">
        <title>Whole genome sequence of Oryza granulata.</title>
        <authorList>
            <person name="Li W."/>
        </authorList>
    </citation>
    <scope>NUCLEOTIDE SEQUENCE [LARGE SCALE GENOMIC DNA]</scope>
    <source>
        <strain evidence="3">cv. Menghai</strain>
        <tissue evidence="2">Leaf</tissue>
    </source>
</reference>
<feature type="compositionally biased region" description="Basic residues" evidence="1">
    <location>
        <begin position="70"/>
        <end position="79"/>
    </location>
</feature>
<keyword evidence="3" id="KW-1185">Reference proteome</keyword>
<organism evidence="2 3">
    <name type="scientific">Oryza meyeriana var. granulata</name>
    <dbReference type="NCBI Taxonomy" id="110450"/>
    <lineage>
        <taxon>Eukaryota</taxon>
        <taxon>Viridiplantae</taxon>
        <taxon>Streptophyta</taxon>
        <taxon>Embryophyta</taxon>
        <taxon>Tracheophyta</taxon>
        <taxon>Spermatophyta</taxon>
        <taxon>Magnoliopsida</taxon>
        <taxon>Liliopsida</taxon>
        <taxon>Poales</taxon>
        <taxon>Poaceae</taxon>
        <taxon>BOP clade</taxon>
        <taxon>Oryzoideae</taxon>
        <taxon>Oryzeae</taxon>
        <taxon>Oryzinae</taxon>
        <taxon>Oryza</taxon>
        <taxon>Oryza meyeriana</taxon>
    </lineage>
</organism>
<feature type="compositionally biased region" description="Basic and acidic residues" evidence="1">
    <location>
        <begin position="1"/>
        <end position="13"/>
    </location>
</feature>
<dbReference type="EMBL" id="SPHZ02000001">
    <property type="protein sequence ID" value="KAF0932337.1"/>
    <property type="molecule type" value="Genomic_DNA"/>
</dbReference>
<evidence type="ECO:0000256" key="1">
    <source>
        <dbReference type="SAM" id="MobiDB-lite"/>
    </source>
</evidence>
<gene>
    <name evidence="2" type="ORF">E2562_009596</name>
</gene>
<comment type="caution">
    <text evidence="2">The sequence shown here is derived from an EMBL/GenBank/DDBJ whole genome shotgun (WGS) entry which is preliminary data.</text>
</comment>
<name>A0A6G1F5Z2_9ORYZ</name>
<accession>A0A6G1F5Z2</accession>
<feature type="region of interest" description="Disordered" evidence="1">
    <location>
        <begin position="1"/>
        <end position="33"/>
    </location>
</feature>
<sequence length="87" mass="9781">MARQNKMEWDHGGKGSSKTKSFPLLARSPDLTTKHGPFALSVLAVHTLRRPPKRQVANWPPSSERDGHDRTRHGAKANKVRCEGMIR</sequence>
<proteinExistence type="predicted"/>
<dbReference type="AlphaFoldDB" id="A0A6G1F5Z2"/>
<protein>
    <submittedName>
        <fullName evidence="2">Uncharacterized protein</fullName>
    </submittedName>
</protein>
<dbReference type="Proteomes" id="UP000479710">
    <property type="component" value="Unassembled WGS sequence"/>
</dbReference>